<feature type="compositionally biased region" description="Basic residues" evidence="7">
    <location>
        <begin position="307"/>
        <end position="318"/>
    </location>
</feature>
<dbReference type="AlphaFoldDB" id="A0A9D8PNZ3"/>
<dbReference type="GO" id="GO:0070475">
    <property type="term" value="P:rRNA base methylation"/>
    <property type="evidence" value="ECO:0007669"/>
    <property type="project" value="UniProtKB-UniRule"/>
</dbReference>
<dbReference type="EC" id="2.1.1.199" evidence="6"/>
<gene>
    <name evidence="6 8" type="primary">rsmH</name>
    <name evidence="8" type="ORF">JW984_11440</name>
</gene>
<evidence type="ECO:0000313" key="8">
    <source>
        <dbReference type="EMBL" id="MBN1573799.1"/>
    </source>
</evidence>
<evidence type="ECO:0000256" key="5">
    <source>
        <dbReference type="ARBA" id="ARBA00022691"/>
    </source>
</evidence>
<dbReference type="Proteomes" id="UP000809273">
    <property type="component" value="Unassembled WGS sequence"/>
</dbReference>
<feature type="binding site" evidence="6">
    <location>
        <begin position="35"/>
        <end position="37"/>
    </location>
    <ligand>
        <name>S-adenosyl-L-methionine</name>
        <dbReference type="ChEBI" id="CHEBI:59789"/>
    </ligand>
</feature>
<comment type="similarity">
    <text evidence="1 6">Belongs to the methyltransferase superfamily. RsmH family.</text>
</comment>
<dbReference type="EMBL" id="JAFGIX010000055">
    <property type="protein sequence ID" value="MBN1573799.1"/>
    <property type="molecule type" value="Genomic_DNA"/>
</dbReference>
<evidence type="ECO:0000256" key="3">
    <source>
        <dbReference type="ARBA" id="ARBA00022603"/>
    </source>
</evidence>
<dbReference type="Pfam" id="PF01795">
    <property type="entry name" value="Methyltransf_5"/>
    <property type="match status" value="1"/>
</dbReference>
<dbReference type="HAMAP" id="MF_01007">
    <property type="entry name" value="16SrRNA_methyltr_H"/>
    <property type="match status" value="1"/>
</dbReference>
<dbReference type="GO" id="GO:0071424">
    <property type="term" value="F:rRNA (cytosine-N4-)-methyltransferase activity"/>
    <property type="evidence" value="ECO:0007669"/>
    <property type="project" value="UniProtKB-UniRule"/>
</dbReference>
<keyword evidence="6" id="KW-0963">Cytoplasm</keyword>
<proteinExistence type="inferred from homology"/>
<comment type="catalytic activity">
    <reaction evidence="6">
        <text>cytidine(1402) in 16S rRNA + S-adenosyl-L-methionine = N(4)-methylcytidine(1402) in 16S rRNA + S-adenosyl-L-homocysteine + H(+)</text>
        <dbReference type="Rhea" id="RHEA:42928"/>
        <dbReference type="Rhea" id="RHEA-COMP:10286"/>
        <dbReference type="Rhea" id="RHEA-COMP:10287"/>
        <dbReference type="ChEBI" id="CHEBI:15378"/>
        <dbReference type="ChEBI" id="CHEBI:57856"/>
        <dbReference type="ChEBI" id="CHEBI:59789"/>
        <dbReference type="ChEBI" id="CHEBI:74506"/>
        <dbReference type="ChEBI" id="CHEBI:82748"/>
        <dbReference type="EC" id="2.1.1.199"/>
    </reaction>
</comment>
<evidence type="ECO:0000256" key="2">
    <source>
        <dbReference type="ARBA" id="ARBA00022552"/>
    </source>
</evidence>
<reference evidence="8" key="2">
    <citation type="submission" date="2021-01" db="EMBL/GenBank/DDBJ databases">
        <authorList>
            <person name="Hahn C.R."/>
            <person name="Youssef N.H."/>
            <person name="Elshahed M."/>
        </authorList>
    </citation>
    <scope>NUCLEOTIDE SEQUENCE</scope>
    <source>
        <strain evidence="8">Zod_Metabat.24</strain>
    </source>
</reference>
<dbReference type="GO" id="GO:0005737">
    <property type="term" value="C:cytoplasm"/>
    <property type="evidence" value="ECO:0007669"/>
    <property type="project" value="UniProtKB-SubCell"/>
</dbReference>
<dbReference type="NCBIfam" id="TIGR00006">
    <property type="entry name" value="16S rRNA (cytosine(1402)-N(4))-methyltransferase RsmH"/>
    <property type="match status" value="1"/>
</dbReference>
<dbReference type="PANTHER" id="PTHR11265">
    <property type="entry name" value="S-ADENOSYL-METHYLTRANSFERASE MRAW"/>
    <property type="match status" value="1"/>
</dbReference>
<dbReference type="CDD" id="cd02440">
    <property type="entry name" value="AdoMet_MTases"/>
    <property type="match status" value="1"/>
</dbReference>
<dbReference type="InterPro" id="IPR023397">
    <property type="entry name" value="SAM-dep_MeTrfase_MraW_recog"/>
</dbReference>
<dbReference type="Gene3D" id="1.10.150.170">
    <property type="entry name" value="Putative methyltransferase TM0872, insert domain"/>
    <property type="match status" value="1"/>
</dbReference>
<sequence length="318" mass="35080">MEEEARHKPVMAREVIEYLRPSDGGVYFDGTVGEGGHAWAILEASAPGGRVIGVDLDSEAVKTAAERLSPWGERAIVRHGNYKDIVDILVAEGVSKVDGILLDLGLGSHQLSCAERGFSIEGGGPLDMRYDTNVGLNAKEVVNRFPQRELERIFRELGEERRARSVARAIVNARGRGEIGDALELSRIVVRGVAGGSKGWKKIHPATRVFMALRIYVNEELRNLEEFLPAAMTLLKEGGVIVIVSFHSLEDRIVKNAFRKFSEKGGAGGRYELGVEPEGRLKEPLLTILTKKPVTPTQDEVRENRRARSAKLRAARRI</sequence>
<comment type="subcellular location">
    <subcellularLocation>
        <location evidence="6">Cytoplasm</location>
    </subcellularLocation>
</comment>
<keyword evidence="3 6" id="KW-0489">Methyltransferase</keyword>
<dbReference type="SUPFAM" id="SSF81799">
    <property type="entry name" value="Putative methyltransferase TM0872, insert domain"/>
    <property type="match status" value="1"/>
</dbReference>
<dbReference type="PANTHER" id="PTHR11265:SF0">
    <property type="entry name" value="12S RRNA N4-METHYLCYTIDINE METHYLTRANSFERASE"/>
    <property type="match status" value="1"/>
</dbReference>
<feature type="binding site" evidence="6">
    <location>
        <position position="103"/>
    </location>
    <ligand>
        <name>S-adenosyl-L-methionine</name>
        <dbReference type="ChEBI" id="CHEBI:59789"/>
    </ligand>
</feature>
<feature type="binding site" evidence="6">
    <location>
        <position position="110"/>
    </location>
    <ligand>
        <name>S-adenosyl-L-methionine</name>
        <dbReference type="ChEBI" id="CHEBI:59789"/>
    </ligand>
</feature>
<feature type="binding site" evidence="6">
    <location>
        <position position="82"/>
    </location>
    <ligand>
        <name>S-adenosyl-L-methionine</name>
        <dbReference type="ChEBI" id="CHEBI:59789"/>
    </ligand>
</feature>
<feature type="region of interest" description="Disordered" evidence="7">
    <location>
        <begin position="296"/>
        <end position="318"/>
    </location>
</feature>
<dbReference type="InterPro" id="IPR002903">
    <property type="entry name" value="RsmH"/>
</dbReference>
<accession>A0A9D8PNZ3</accession>
<evidence type="ECO:0000256" key="7">
    <source>
        <dbReference type="SAM" id="MobiDB-lite"/>
    </source>
</evidence>
<dbReference type="PIRSF" id="PIRSF004486">
    <property type="entry name" value="MraW"/>
    <property type="match status" value="1"/>
</dbReference>
<evidence type="ECO:0000256" key="1">
    <source>
        <dbReference type="ARBA" id="ARBA00010396"/>
    </source>
</evidence>
<protein>
    <recommendedName>
        <fullName evidence="6">Ribosomal RNA small subunit methyltransferase H</fullName>
        <ecNumber evidence="6">2.1.1.199</ecNumber>
    </recommendedName>
    <alternativeName>
        <fullName evidence="6">16S rRNA m(4)C1402 methyltransferase</fullName>
    </alternativeName>
    <alternativeName>
        <fullName evidence="6">rRNA (cytosine-N(4)-)-methyltransferase RsmH</fullName>
    </alternativeName>
</protein>
<name>A0A9D8PNZ3_9DELT</name>
<comment type="function">
    <text evidence="6">Specifically methylates the N4 position of cytidine in position 1402 (C1402) of 16S rRNA.</text>
</comment>
<dbReference type="SUPFAM" id="SSF53335">
    <property type="entry name" value="S-adenosyl-L-methionine-dependent methyltransferases"/>
    <property type="match status" value="1"/>
</dbReference>
<dbReference type="InterPro" id="IPR029063">
    <property type="entry name" value="SAM-dependent_MTases_sf"/>
</dbReference>
<keyword evidence="2 6" id="KW-0698">rRNA processing</keyword>
<reference evidence="8" key="1">
    <citation type="journal article" date="2021" name="Environ. Microbiol.">
        <title>Genomic characterization of three novel Desulfobacterota classes expand the metabolic and phylogenetic diversity of the phylum.</title>
        <authorList>
            <person name="Murphy C.L."/>
            <person name="Biggerstaff J."/>
            <person name="Eichhorn A."/>
            <person name="Ewing E."/>
            <person name="Shahan R."/>
            <person name="Soriano D."/>
            <person name="Stewart S."/>
            <person name="VanMol K."/>
            <person name="Walker R."/>
            <person name="Walters P."/>
            <person name="Elshahed M.S."/>
            <person name="Youssef N.H."/>
        </authorList>
    </citation>
    <scope>NUCLEOTIDE SEQUENCE</scope>
    <source>
        <strain evidence="8">Zod_Metabat.24</strain>
    </source>
</reference>
<organism evidence="8 9">
    <name type="scientific">Candidatus Zymogenus saltonus</name>
    <dbReference type="NCBI Taxonomy" id="2844893"/>
    <lineage>
        <taxon>Bacteria</taxon>
        <taxon>Deltaproteobacteria</taxon>
        <taxon>Candidatus Zymogenia</taxon>
        <taxon>Candidatus Zymogeniales</taxon>
        <taxon>Candidatus Zymogenaceae</taxon>
        <taxon>Candidatus Zymogenus</taxon>
    </lineage>
</organism>
<dbReference type="Gene3D" id="3.40.50.150">
    <property type="entry name" value="Vaccinia Virus protein VP39"/>
    <property type="match status" value="1"/>
</dbReference>
<comment type="caution">
    <text evidence="8">The sequence shown here is derived from an EMBL/GenBank/DDBJ whole genome shotgun (WGS) entry which is preliminary data.</text>
</comment>
<feature type="binding site" evidence="6">
    <location>
        <position position="55"/>
    </location>
    <ligand>
        <name>S-adenosyl-L-methionine</name>
        <dbReference type="ChEBI" id="CHEBI:59789"/>
    </ligand>
</feature>
<evidence type="ECO:0000256" key="4">
    <source>
        <dbReference type="ARBA" id="ARBA00022679"/>
    </source>
</evidence>
<evidence type="ECO:0000313" key="9">
    <source>
        <dbReference type="Proteomes" id="UP000809273"/>
    </source>
</evidence>
<keyword evidence="5 6" id="KW-0949">S-adenosyl-L-methionine</keyword>
<evidence type="ECO:0000256" key="6">
    <source>
        <dbReference type="HAMAP-Rule" id="MF_01007"/>
    </source>
</evidence>
<keyword evidence="4 6" id="KW-0808">Transferase</keyword>